<dbReference type="EMBL" id="LT629774">
    <property type="protein sequence ID" value="SDS54243.1"/>
    <property type="molecule type" value="Genomic_DNA"/>
</dbReference>
<dbReference type="GO" id="GO:0005886">
    <property type="term" value="C:plasma membrane"/>
    <property type="evidence" value="ECO:0007669"/>
    <property type="project" value="UniProtKB-SubCell"/>
</dbReference>
<keyword evidence="3 9" id="KW-0645">Protease</keyword>
<dbReference type="STRING" id="1249933.SAMN04489797_1829"/>
<comment type="subcellular location">
    <subcellularLocation>
        <location evidence="9">Cell membrane</location>
        <topology evidence="9">Multi-pass membrane protein</topology>
    </subcellularLocation>
</comment>
<evidence type="ECO:0000256" key="9">
    <source>
        <dbReference type="HAMAP-Rule" id="MF_00161"/>
    </source>
</evidence>
<keyword evidence="6 9" id="KW-0378">Hydrolase</keyword>
<keyword evidence="8 9" id="KW-0472">Membrane</keyword>
<comment type="similarity">
    <text evidence="1 9 10">Belongs to the peptidase A8 family.</text>
</comment>
<comment type="pathway">
    <text evidence="9">Protein modification; lipoprotein biosynthesis (signal peptide cleavage).</text>
</comment>
<feature type="active site" evidence="9">
    <location>
        <position position="151"/>
    </location>
</feature>
<dbReference type="UniPathway" id="UPA00665"/>
<dbReference type="PRINTS" id="PR00781">
    <property type="entry name" value="LIPOSIGPTASE"/>
</dbReference>
<dbReference type="AlphaFoldDB" id="A0A1H1T2A9"/>
<evidence type="ECO:0000313" key="12">
    <source>
        <dbReference type="Proteomes" id="UP000198963"/>
    </source>
</evidence>
<dbReference type="PANTHER" id="PTHR33695">
    <property type="entry name" value="LIPOPROTEIN SIGNAL PEPTIDASE"/>
    <property type="match status" value="1"/>
</dbReference>
<dbReference type="EC" id="3.4.23.36" evidence="9"/>
<organism evidence="11 12">
    <name type="scientific">Winogradskyella sediminis</name>
    <dbReference type="NCBI Taxonomy" id="1382466"/>
    <lineage>
        <taxon>Bacteria</taxon>
        <taxon>Pseudomonadati</taxon>
        <taxon>Bacteroidota</taxon>
        <taxon>Flavobacteriia</taxon>
        <taxon>Flavobacteriales</taxon>
        <taxon>Flavobacteriaceae</taxon>
        <taxon>Winogradskyella</taxon>
    </lineage>
</organism>
<dbReference type="NCBIfam" id="NF011369">
    <property type="entry name" value="PRK14788.1"/>
    <property type="match status" value="1"/>
</dbReference>
<evidence type="ECO:0000256" key="7">
    <source>
        <dbReference type="ARBA" id="ARBA00022989"/>
    </source>
</evidence>
<evidence type="ECO:0000256" key="4">
    <source>
        <dbReference type="ARBA" id="ARBA00022692"/>
    </source>
</evidence>
<feature type="transmembrane region" description="Helical" evidence="9">
    <location>
        <begin position="180"/>
        <end position="198"/>
    </location>
</feature>
<accession>A0A1H1T2A9</accession>
<protein>
    <recommendedName>
        <fullName evidence="9">Lipoprotein signal peptidase</fullName>
        <ecNumber evidence="9">3.4.23.36</ecNumber>
    </recommendedName>
    <alternativeName>
        <fullName evidence="9">Prolipoprotein signal peptidase</fullName>
    </alternativeName>
    <alternativeName>
        <fullName evidence="9">Signal peptidase II</fullName>
        <shortName evidence="9">SPase II</shortName>
    </alternativeName>
</protein>
<dbReference type="GO" id="GO:0006508">
    <property type="term" value="P:proteolysis"/>
    <property type="evidence" value="ECO:0007669"/>
    <property type="project" value="UniProtKB-KW"/>
</dbReference>
<evidence type="ECO:0000256" key="8">
    <source>
        <dbReference type="ARBA" id="ARBA00023136"/>
    </source>
</evidence>
<name>A0A1H1T2A9_9FLAO</name>
<feature type="transmembrane region" description="Helical" evidence="9">
    <location>
        <begin position="98"/>
        <end position="123"/>
    </location>
</feature>
<feature type="active site" evidence="9">
    <location>
        <position position="185"/>
    </location>
</feature>
<keyword evidence="12" id="KW-1185">Reference proteome</keyword>
<keyword evidence="2 9" id="KW-1003">Cell membrane</keyword>
<comment type="function">
    <text evidence="9">This protein specifically catalyzes the removal of signal peptides from prolipoproteins.</text>
</comment>
<dbReference type="RefSeq" id="WP_092446361.1">
    <property type="nucleotide sequence ID" value="NZ_LT629774.1"/>
</dbReference>
<gene>
    <name evidence="9" type="primary">lspA</name>
    <name evidence="11" type="ORF">SAMN04489797_1829</name>
</gene>
<keyword evidence="7 9" id="KW-1133">Transmembrane helix</keyword>
<evidence type="ECO:0000256" key="2">
    <source>
        <dbReference type="ARBA" id="ARBA00022475"/>
    </source>
</evidence>
<evidence type="ECO:0000256" key="6">
    <source>
        <dbReference type="ARBA" id="ARBA00022801"/>
    </source>
</evidence>
<keyword evidence="4 9" id="KW-0812">Transmembrane</keyword>
<evidence type="ECO:0000313" key="11">
    <source>
        <dbReference type="EMBL" id="SDS54243.1"/>
    </source>
</evidence>
<feature type="transmembrane region" description="Helical" evidence="9">
    <location>
        <begin position="70"/>
        <end position="91"/>
    </location>
</feature>
<comment type="caution">
    <text evidence="9">Lacks conserved residue(s) required for the propagation of feature annotation.</text>
</comment>
<evidence type="ECO:0000256" key="5">
    <source>
        <dbReference type="ARBA" id="ARBA00022750"/>
    </source>
</evidence>
<dbReference type="InterPro" id="IPR001872">
    <property type="entry name" value="Peptidase_A8"/>
</dbReference>
<comment type="catalytic activity">
    <reaction evidence="9">
        <text>Release of signal peptides from bacterial membrane prolipoproteins. Hydrolyzes -Xaa-Yaa-Zaa-|-(S,diacylglyceryl)Cys-, in which Xaa is hydrophobic (preferably Leu), and Yaa (Ala or Ser) and Zaa (Gly or Ala) have small, neutral side chains.</text>
        <dbReference type="EC" id="3.4.23.36"/>
    </reaction>
</comment>
<dbReference type="PANTHER" id="PTHR33695:SF1">
    <property type="entry name" value="LIPOPROTEIN SIGNAL PEPTIDASE"/>
    <property type="match status" value="1"/>
</dbReference>
<evidence type="ECO:0000256" key="1">
    <source>
        <dbReference type="ARBA" id="ARBA00006139"/>
    </source>
</evidence>
<dbReference type="HAMAP" id="MF_00161">
    <property type="entry name" value="LspA"/>
    <property type="match status" value="1"/>
</dbReference>
<dbReference type="Proteomes" id="UP000198963">
    <property type="component" value="Chromosome I"/>
</dbReference>
<reference evidence="11 12" key="1">
    <citation type="submission" date="2016-10" db="EMBL/GenBank/DDBJ databases">
        <authorList>
            <person name="Varghese N."/>
            <person name="Submissions S."/>
        </authorList>
    </citation>
    <scope>NUCLEOTIDE SEQUENCE [LARGE SCALE GENOMIC DNA]</scope>
    <source>
        <strain evidence="11 12">RHA_55</strain>
    </source>
</reference>
<evidence type="ECO:0000256" key="10">
    <source>
        <dbReference type="RuleBase" id="RU004181"/>
    </source>
</evidence>
<proteinExistence type="inferred from homology"/>
<keyword evidence="5 9" id="KW-0064">Aspartyl protease</keyword>
<dbReference type="GO" id="GO:0004190">
    <property type="term" value="F:aspartic-type endopeptidase activity"/>
    <property type="evidence" value="ECO:0007669"/>
    <property type="project" value="UniProtKB-UniRule"/>
</dbReference>
<dbReference type="Pfam" id="PF01252">
    <property type="entry name" value="Peptidase_A8"/>
    <property type="match status" value="1"/>
</dbReference>
<sequence length="221" mass="24572">MSLKKASLIIVIILLVDQISKIYIKTHFQLGEDVTVFSWFKIAFVENDGMAWGTKLSDFISFISDETAKLILTLFRIVAVTGIAFWLLDVIRKEKSKILVFAISIIFAGALGNIIDSVFYGVLFDDSIMQVASFLPEEGGYAKLFHGNVVDMLHFPIWSGVVPDRLPLIGGKYFSFFDPVFNVADMAISTGIGILIVFNKKAFGDISKIETPHLESHNNLA</sequence>
<evidence type="ECO:0000256" key="3">
    <source>
        <dbReference type="ARBA" id="ARBA00022670"/>
    </source>
</evidence>